<gene>
    <name evidence="9" type="ORF">FYJ80_05380</name>
</gene>
<dbReference type="InterPro" id="IPR020846">
    <property type="entry name" value="MFS_dom"/>
</dbReference>
<feature type="transmembrane region" description="Helical" evidence="7">
    <location>
        <begin position="224"/>
        <end position="249"/>
    </location>
</feature>
<evidence type="ECO:0000256" key="4">
    <source>
        <dbReference type="ARBA" id="ARBA00022692"/>
    </source>
</evidence>
<feature type="transmembrane region" description="Helical" evidence="7">
    <location>
        <begin position="261"/>
        <end position="279"/>
    </location>
</feature>
<dbReference type="GO" id="GO:0022857">
    <property type="term" value="F:transmembrane transporter activity"/>
    <property type="evidence" value="ECO:0007669"/>
    <property type="project" value="InterPro"/>
</dbReference>
<dbReference type="GO" id="GO:0005886">
    <property type="term" value="C:plasma membrane"/>
    <property type="evidence" value="ECO:0007669"/>
    <property type="project" value="UniProtKB-SubCell"/>
</dbReference>
<evidence type="ECO:0000256" key="7">
    <source>
        <dbReference type="SAM" id="Phobius"/>
    </source>
</evidence>
<dbReference type="AlphaFoldDB" id="A0A7X2PC88"/>
<dbReference type="Pfam" id="PF07690">
    <property type="entry name" value="MFS_1"/>
    <property type="match status" value="1"/>
</dbReference>
<organism evidence="9 10">
    <name type="scientific">Bullifex porci</name>
    <dbReference type="NCBI Taxonomy" id="2606638"/>
    <lineage>
        <taxon>Bacteria</taxon>
        <taxon>Pseudomonadati</taxon>
        <taxon>Spirochaetota</taxon>
        <taxon>Spirochaetia</taxon>
        <taxon>Spirochaetales</taxon>
        <taxon>Spirochaetaceae</taxon>
        <taxon>Bullifex</taxon>
    </lineage>
</organism>
<feature type="transmembrane region" description="Helical" evidence="7">
    <location>
        <begin position="83"/>
        <end position="100"/>
    </location>
</feature>
<comment type="subcellular location">
    <subcellularLocation>
        <location evidence="1">Cell membrane</location>
        <topology evidence="1">Multi-pass membrane protein</topology>
    </subcellularLocation>
</comment>
<feature type="domain" description="Major facilitator superfamily (MFS) profile" evidence="8">
    <location>
        <begin position="1"/>
        <end position="383"/>
    </location>
</feature>
<dbReference type="SUPFAM" id="SSF103473">
    <property type="entry name" value="MFS general substrate transporter"/>
    <property type="match status" value="1"/>
</dbReference>
<proteinExistence type="predicted"/>
<evidence type="ECO:0000256" key="2">
    <source>
        <dbReference type="ARBA" id="ARBA00022448"/>
    </source>
</evidence>
<evidence type="ECO:0000313" key="10">
    <source>
        <dbReference type="Proteomes" id="UP000460549"/>
    </source>
</evidence>
<evidence type="ECO:0000256" key="1">
    <source>
        <dbReference type="ARBA" id="ARBA00004651"/>
    </source>
</evidence>
<keyword evidence="3" id="KW-1003">Cell membrane</keyword>
<dbReference type="PROSITE" id="PS50850">
    <property type="entry name" value="MFS"/>
    <property type="match status" value="1"/>
</dbReference>
<feature type="transmembrane region" description="Helical" evidence="7">
    <location>
        <begin position="121"/>
        <end position="142"/>
    </location>
</feature>
<name>A0A7X2PC88_9SPIO</name>
<keyword evidence="6 7" id="KW-0472">Membrane</keyword>
<feature type="transmembrane region" description="Helical" evidence="7">
    <location>
        <begin position="285"/>
        <end position="308"/>
    </location>
</feature>
<accession>A0A7X2PC88</accession>
<feature type="transmembrane region" description="Helical" evidence="7">
    <location>
        <begin position="320"/>
        <end position="339"/>
    </location>
</feature>
<feature type="transmembrane region" description="Helical" evidence="7">
    <location>
        <begin position="57"/>
        <end position="77"/>
    </location>
</feature>
<dbReference type="InterPro" id="IPR011701">
    <property type="entry name" value="MFS"/>
</dbReference>
<keyword evidence="2" id="KW-0813">Transport</keyword>
<feature type="transmembrane region" description="Helical" evidence="7">
    <location>
        <begin position="359"/>
        <end position="379"/>
    </location>
</feature>
<dbReference type="EMBL" id="VUNN01000008">
    <property type="protein sequence ID" value="MSU06209.1"/>
    <property type="molecule type" value="Genomic_DNA"/>
</dbReference>
<dbReference type="InterPro" id="IPR036259">
    <property type="entry name" value="MFS_trans_sf"/>
</dbReference>
<keyword evidence="10" id="KW-1185">Reference proteome</keyword>
<dbReference type="PANTHER" id="PTHR43266">
    <property type="entry name" value="MACROLIDE-EFFLUX PROTEIN"/>
    <property type="match status" value="1"/>
</dbReference>
<evidence type="ECO:0000256" key="6">
    <source>
        <dbReference type="ARBA" id="ARBA00023136"/>
    </source>
</evidence>
<dbReference type="Gene3D" id="1.20.1250.20">
    <property type="entry name" value="MFS general substrate transporter like domains"/>
    <property type="match status" value="1"/>
</dbReference>
<sequence>MISAIGSGLTSFGLSVYIFRETGSAFYVSLIALASFLPFLLISVPAGILADKHDRRALMVIGDGISALGVLYILIAIALKLPFIHIITGSIISSAFSALLEPAFKATISDLLTKEEYAKAGGLNGLSSGARFIISPLLAALLLSFSSIRLLLIIDMLSFIPTIIAALMIRKRISRKNIKSNKDSMLTGFKALRKNKGLLVLTIYTSLLTFFMGTIQILSEPMILSFSTATILSITEVMCASGMIVSGALISKRGIKNSYRVALCLSLFIAGVAMVGFGSTLNMFIIVPFGFIFFLSIPYANTSLDYLVRSNIERSEEGSIWGAIGFISQLGYVFSYSISGYASDYLAKMINVSVGRGCSLIIAFGGIILAILALIMLSFSSIRRLESA</sequence>
<evidence type="ECO:0000259" key="8">
    <source>
        <dbReference type="PROSITE" id="PS50850"/>
    </source>
</evidence>
<evidence type="ECO:0000313" key="9">
    <source>
        <dbReference type="EMBL" id="MSU06209.1"/>
    </source>
</evidence>
<evidence type="ECO:0000256" key="5">
    <source>
        <dbReference type="ARBA" id="ARBA00022989"/>
    </source>
</evidence>
<protein>
    <submittedName>
        <fullName evidence="9">MFS transporter</fullName>
    </submittedName>
</protein>
<keyword evidence="4 7" id="KW-0812">Transmembrane</keyword>
<reference evidence="9 10" key="1">
    <citation type="submission" date="2019-08" db="EMBL/GenBank/DDBJ databases">
        <title>In-depth cultivation of the pig gut microbiome towards novel bacterial diversity and tailored functional studies.</title>
        <authorList>
            <person name="Wylensek D."/>
            <person name="Hitch T.C.A."/>
            <person name="Clavel T."/>
        </authorList>
    </citation>
    <scope>NUCLEOTIDE SEQUENCE [LARGE SCALE GENOMIC DNA]</scope>
    <source>
        <strain evidence="9 10">NM-380-WT-3C1</strain>
    </source>
</reference>
<evidence type="ECO:0000256" key="3">
    <source>
        <dbReference type="ARBA" id="ARBA00022475"/>
    </source>
</evidence>
<feature type="transmembrane region" description="Helical" evidence="7">
    <location>
        <begin position="148"/>
        <end position="169"/>
    </location>
</feature>
<feature type="transmembrane region" description="Helical" evidence="7">
    <location>
        <begin position="198"/>
        <end position="218"/>
    </location>
</feature>
<keyword evidence="5 7" id="KW-1133">Transmembrane helix</keyword>
<feature type="transmembrane region" description="Helical" evidence="7">
    <location>
        <begin position="25"/>
        <end position="50"/>
    </location>
</feature>
<dbReference type="PANTHER" id="PTHR43266:SF2">
    <property type="entry name" value="MAJOR FACILITATOR SUPERFAMILY (MFS) PROFILE DOMAIN-CONTAINING PROTEIN"/>
    <property type="match status" value="1"/>
</dbReference>
<dbReference type="Proteomes" id="UP000460549">
    <property type="component" value="Unassembled WGS sequence"/>
</dbReference>
<dbReference type="CDD" id="cd06173">
    <property type="entry name" value="MFS_MefA_like"/>
    <property type="match status" value="1"/>
</dbReference>
<comment type="caution">
    <text evidence="9">The sequence shown here is derived from an EMBL/GenBank/DDBJ whole genome shotgun (WGS) entry which is preliminary data.</text>
</comment>